<feature type="compositionally biased region" description="Low complexity" evidence="1">
    <location>
        <begin position="131"/>
        <end position="161"/>
    </location>
</feature>
<evidence type="ECO:0000313" key="2">
    <source>
        <dbReference type="EMBL" id="PIL25247.1"/>
    </source>
</evidence>
<dbReference type="EMBL" id="AYKW01000056">
    <property type="protein sequence ID" value="PIL25247.1"/>
    <property type="molecule type" value="Genomic_DNA"/>
</dbReference>
<evidence type="ECO:0000256" key="1">
    <source>
        <dbReference type="SAM" id="MobiDB-lite"/>
    </source>
</evidence>
<keyword evidence="3" id="KW-1185">Reference proteome</keyword>
<proteinExistence type="predicted"/>
<protein>
    <submittedName>
        <fullName evidence="2">Uncharacterized protein</fullName>
    </submittedName>
</protein>
<dbReference type="AlphaFoldDB" id="A0A2G8RUQ9"/>
<dbReference type="Proteomes" id="UP000230002">
    <property type="component" value="Unassembled WGS sequence"/>
</dbReference>
<accession>A0A2G8RUQ9</accession>
<name>A0A2G8RUQ9_9APHY</name>
<reference evidence="2 3" key="1">
    <citation type="journal article" date="2015" name="Sci. Rep.">
        <title>Chromosome-level genome map provides insights into diverse defense mechanisms in the medicinal fungus Ganoderma sinense.</title>
        <authorList>
            <person name="Zhu Y."/>
            <person name="Xu J."/>
            <person name="Sun C."/>
            <person name="Zhou S."/>
            <person name="Xu H."/>
            <person name="Nelson D.R."/>
            <person name="Qian J."/>
            <person name="Song J."/>
            <person name="Luo H."/>
            <person name="Xiang L."/>
            <person name="Li Y."/>
            <person name="Xu Z."/>
            <person name="Ji A."/>
            <person name="Wang L."/>
            <person name="Lu S."/>
            <person name="Hayward A."/>
            <person name="Sun W."/>
            <person name="Li X."/>
            <person name="Schwartz D.C."/>
            <person name="Wang Y."/>
            <person name="Chen S."/>
        </authorList>
    </citation>
    <scope>NUCLEOTIDE SEQUENCE [LARGE SCALE GENOMIC DNA]</scope>
    <source>
        <strain evidence="2 3">ZZ0214-1</strain>
    </source>
</reference>
<feature type="region of interest" description="Disordered" evidence="1">
    <location>
        <begin position="181"/>
        <end position="206"/>
    </location>
</feature>
<evidence type="ECO:0000313" key="3">
    <source>
        <dbReference type="Proteomes" id="UP000230002"/>
    </source>
</evidence>
<feature type="compositionally biased region" description="Basic and acidic residues" evidence="1">
    <location>
        <begin position="119"/>
        <end position="128"/>
    </location>
</feature>
<sequence length="610" mass="65513">MAADNSRRPRYGEEGAVLLDFRQKHRPPKAVIEAIGNDKTTSESFPIWGIELPSEPPAALSEEEKQNYLNQKARKQRTLEAKVNAKANAKANAKVKAKVKAKVNAKVKAKAKAAVSKSGQEKKPERPRPLRPAAPIVPTNAAPNATTGPVPVPPTTQSTTPSKRRAPPSCLPQVMAQAFSAAPGSTAIDHRPRAPAPTVTSFFPPSHPVPPPVRGSSQYAMPTALSVPQVCLDSVAQEGHAALATSLQPPKCFTPKPCCLTPSVVERLEQYAEGISIAPSHPAPRGIDAISPMMSSSLRSTYTDGDTHTFAQFTTPSLYSDTGSRSPSMDPSPSRSSIWAQTPVLVAAPLLPHTAPQPNAGPMVTQGFVGVNAQAHRRLSGSPSSSIVRGLTPDLVECYLTTAQKMGVQHVPQVYPPAMVHNHLDGILLHSIGDQDLQEFAQAVSPTQGGHSVVSSSPLAVAPYTDRGRSKQIGVVDNTYVYNQDVPVQYQRATSPSTYDVAAYYPLKQNSYSELSQTFQEPAAPVLKNQHARTSVESIDEGSWATVPQEASDSFYTPPYGSAFGRHEQSLIVDYAQSSTRTHLWSQSVYNSPQYPYNICTSTPAMQTTP</sequence>
<dbReference type="OrthoDB" id="2766093at2759"/>
<comment type="caution">
    <text evidence="2">The sequence shown here is derived from an EMBL/GenBank/DDBJ whole genome shotgun (WGS) entry which is preliminary data.</text>
</comment>
<organism evidence="2 3">
    <name type="scientific">Ganoderma sinense ZZ0214-1</name>
    <dbReference type="NCBI Taxonomy" id="1077348"/>
    <lineage>
        <taxon>Eukaryota</taxon>
        <taxon>Fungi</taxon>
        <taxon>Dikarya</taxon>
        <taxon>Basidiomycota</taxon>
        <taxon>Agaricomycotina</taxon>
        <taxon>Agaricomycetes</taxon>
        <taxon>Polyporales</taxon>
        <taxon>Polyporaceae</taxon>
        <taxon>Ganoderma</taxon>
    </lineage>
</organism>
<feature type="region of interest" description="Disordered" evidence="1">
    <location>
        <begin position="104"/>
        <end position="169"/>
    </location>
</feature>
<feature type="compositionally biased region" description="Low complexity" evidence="1">
    <location>
        <begin position="324"/>
        <end position="336"/>
    </location>
</feature>
<gene>
    <name evidence="2" type="ORF">GSI_13136</name>
</gene>
<feature type="region of interest" description="Disordered" evidence="1">
    <location>
        <begin position="315"/>
        <end position="336"/>
    </location>
</feature>